<dbReference type="Proteomes" id="UP001153069">
    <property type="component" value="Unassembled WGS sequence"/>
</dbReference>
<sequence length="301" mass="33799">MSGTNNVDGDDDSSRLLLLLTDILGDLKIVNNKSKSLWTPESVRALVVQDGDKGGMFLVLQLLNIVDTRRRKPRVSSWEDIRLKYAALWPPFVSAENLSEEPIVSKLEVLVFAASAVQRKALRDAKTGDDGKKRSPKKEENEEKQETESAKAVETTSSTGGSMVDLPISLPSHFTEEQQAWIRECYEGFRADYNQRRRGMQQRLDIMACNFLADNKDDPEMVDVRQKVQSLSLSSPLTTDLNQQDLHKHFTTPHSFQVDKSTAEALKKATRVDTRTAVDRGGRTDGSNSRSTMPKWVDKDS</sequence>
<proteinExistence type="predicted"/>
<reference evidence="2" key="1">
    <citation type="submission" date="2020-06" db="EMBL/GenBank/DDBJ databases">
        <authorList>
            <consortium name="Plant Systems Biology data submission"/>
        </authorList>
    </citation>
    <scope>NUCLEOTIDE SEQUENCE</scope>
    <source>
        <strain evidence="2">D6</strain>
    </source>
</reference>
<comment type="caution">
    <text evidence="2">The sequence shown here is derived from an EMBL/GenBank/DDBJ whole genome shotgun (WGS) entry which is preliminary data.</text>
</comment>
<dbReference type="AlphaFoldDB" id="A0A9N8EUP3"/>
<dbReference type="EMBL" id="CAICTM010001671">
    <property type="protein sequence ID" value="CAB9525419.1"/>
    <property type="molecule type" value="Genomic_DNA"/>
</dbReference>
<accession>A0A9N8EUP3</accession>
<evidence type="ECO:0000313" key="2">
    <source>
        <dbReference type="EMBL" id="CAB9525419.1"/>
    </source>
</evidence>
<name>A0A9N8EUP3_9STRA</name>
<organism evidence="2 3">
    <name type="scientific">Seminavis robusta</name>
    <dbReference type="NCBI Taxonomy" id="568900"/>
    <lineage>
        <taxon>Eukaryota</taxon>
        <taxon>Sar</taxon>
        <taxon>Stramenopiles</taxon>
        <taxon>Ochrophyta</taxon>
        <taxon>Bacillariophyta</taxon>
        <taxon>Bacillariophyceae</taxon>
        <taxon>Bacillariophycidae</taxon>
        <taxon>Naviculales</taxon>
        <taxon>Naviculaceae</taxon>
        <taxon>Seminavis</taxon>
    </lineage>
</organism>
<feature type="region of interest" description="Disordered" evidence="1">
    <location>
        <begin position="267"/>
        <end position="301"/>
    </location>
</feature>
<evidence type="ECO:0000313" key="3">
    <source>
        <dbReference type="Proteomes" id="UP001153069"/>
    </source>
</evidence>
<protein>
    <submittedName>
        <fullName evidence="2">Uncharacterized protein</fullName>
    </submittedName>
</protein>
<evidence type="ECO:0000256" key="1">
    <source>
        <dbReference type="SAM" id="MobiDB-lite"/>
    </source>
</evidence>
<feature type="compositionally biased region" description="Basic and acidic residues" evidence="1">
    <location>
        <begin position="123"/>
        <end position="151"/>
    </location>
</feature>
<gene>
    <name evidence="2" type="ORF">SEMRO_1673_G290270.1</name>
</gene>
<keyword evidence="3" id="KW-1185">Reference proteome</keyword>
<feature type="region of interest" description="Disordered" evidence="1">
    <location>
        <begin position="123"/>
        <end position="169"/>
    </location>
</feature>
<feature type="compositionally biased region" description="Basic and acidic residues" evidence="1">
    <location>
        <begin position="267"/>
        <end position="283"/>
    </location>
</feature>